<protein>
    <recommendedName>
        <fullName evidence="4">Glucose-methanol-choline oxidoreductase N-terminal domain-containing protein</fullName>
    </recommendedName>
</protein>
<evidence type="ECO:0000256" key="3">
    <source>
        <dbReference type="RuleBase" id="RU003968"/>
    </source>
</evidence>
<dbReference type="Pfam" id="PF00732">
    <property type="entry name" value="GMC_oxred_N"/>
    <property type="match status" value="1"/>
</dbReference>
<dbReference type="Pfam" id="PF05199">
    <property type="entry name" value="GMC_oxred_C"/>
    <property type="match status" value="1"/>
</dbReference>
<dbReference type="SUPFAM" id="SSF54373">
    <property type="entry name" value="FAD-linked reductases, C-terminal domain"/>
    <property type="match status" value="1"/>
</dbReference>
<evidence type="ECO:0000256" key="1">
    <source>
        <dbReference type="ARBA" id="ARBA00010790"/>
    </source>
</evidence>
<dbReference type="Proteomes" id="UP000326565">
    <property type="component" value="Unassembled WGS sequence"/>
</dbReference>
<dbReference type="InterPro" id="IPR007867">
    <property type="entry name" value="GMC_OxRtase_C"/>
</dbReference>
<organism evidence="5 6">
    <name type="scientific">Aspergillus leporis</name>
    <dbReference type="NCBI Taxonomy" id="41062"/>
    <lineage>
        <taxon>Eukaryota</taxon>
        <taxon>Fungi</taxon>
        <taxon>Dikarya</taxon>
        <taxon>Ascomycota</taxon>
        <taxon>Pezizomycotina</taxon>
        <taxon>Eurotiomycetes</taxon>
        <taxon>Eurotiomycetidae</taxon>
        <taxon>Eurotiales</taxon>
        <taxon>Aspergillaceae</taxon>
        <taxon>Aspergillus</taxon>
        <taxon>Aspergillus subgen. Circumdati</taxon>
    </lineage>
</organism>
<keyword evidence="2 3" id="KW-0274">FAD</keyword>
<evidence type="ECO:0000259" key="4">
    <source>
        <dbReference type="PROSITE" id="PS00623"/>
    </source>
</evidence>
<proteinExistence type="inferred from homology"/>
<evidence type="ECO:0000313" key="6">
    <source>
        <dbReference type="Proteomes" id="UP000326565"/>
    </source>
</evidence>
<dbReference type="PANTHER" id="PTHR11552:SF210">
    <property type="entry name" value="GLUCOSE-METHANOL-CHOLINE OXIDOREDUCTASE N-TERMINAL DOMAIN-CONTAINING PROTEIN-RELATED"/>
    <property type="match status" value="1"/>
</dbReference>
<dbReference type="InterPro" id="IPR000172">
    <property type="entry name" value="GMC_OxRdtase_N"/>
</dbReference>
<dbReference type="SUPFAM" id="SSF51905">
    <property type="entry name" value="FAD/NAD(P)-binding domain"/>
    <property type="match status" value="1"/>
</dbReference>
<sequence>MTETTTPNPPVGSPTSSIEDFASTSFDYIICGGGTAGCVIAARLSENPDVNVGIIEAGKRRAGDPLIDTPAAFSRTFENPEYDWCMYTAAQKENHGKIHHMPRGKLLGGSSGINYMMYVRGSLQDYDDWAALTNDPGWSAANLQQYMRKHQTLEPIDPSVVDRAAMPFADENHGTSGPIHTSFNDNRMPVEDNVIKACEEATGIIKKPIDPWSGDHIGFYNTLGTVSRSGTDRGKRSYAASGYYEANKHRTNLKVLCEATVSKVNLEEEKATGVNFIHGGREHVISAKREVIVCGGVIQSPQILELSGIGDPDVLHAAGVQCIVENRAVGNNLQDHCMSGFIWEVNPGVVTLDTLQQVPEAMQSALKQYTETGGGPLGSISSMQGFFPAKWIMSPEELQTVIDSIQEVQPTTPFHEQQLKSIIAHLQSDTSANLQVILVPITPDLEHGVEHQRLLFPPKAADKPAGLTLAIALQYPVSRGYVHVASVDPTKPPVIQPNYLTHKADTALLAAGLRWAERVGQSKHLAHDLACRVTPDPSVDLRNPESAKNAVHDLVLSEYHPCGSVAMGAALDSRLKVKGVQNLRVADASVFPNHVSGNIVSSVYAVAEKAADLIKEDHEFAALKTVTK</sequence>
<dbReference type="GO" id="GO:0050660">
    <property type="term" value="F:flavin adenine dinucleotide binding"/>
    <property type="evidence" value="ECO:0007669"/>
    <property type="project" value="InterPro"/>
</dbReference>
<dbReference type="PANTHER" id="PTHR11552">
    <property type="entry name" value="GLUCOSE-METHANOL-CHOLINE GMC OXIDOREDUCTASE"/>
    <property type="match status" value="1"/>
</dbReference>
<dbReference type="PIRSF" id="PIRSF000137">
    <property type="entry name" value="Alcohol_oxidase"/>
    <property type="match status" value="1"/>
</dbReference>
<feature type="binding site" evidence="2">
    <location>
        <position position="261"/>
    </location>
    <ligand>
        <name>FAD</name>
        <dbReference type="ChEBI" id="CHEBI:57692"/>
    </ligand>
</feature>
<gene>
    <name evidence="5" type="ORF">BDV29DRAFT_200454</name>
</gene>
<dbReference type="Gene3D" id="3.50.50.60">
    <property type="entry name" value="FAD/NAD(P)-binding domain"/>
    <property type="match status" value="1"/>
</dbReference>
<name>A0A5N5X9S3_9EURO</name>
<feature type="domain" description="Glucose-methanol-choline oxidoreductase N-terminal" evidence="4">
    <location>
        <begin position="104"/>
        <end position="127"/>
    </location>
</feature>
<dbReference type="GO" id="GO:0016614">
    <property type="term" value="F:oxidoreductase activity, acting on CH-OH group of donors"/>
    <property type="evidence" value="ECO:0007669"/>
    <property type="project" value="InterPro"/>
</dbReference>
<reference evidence="5 6" key="1">
    <citation type="submission" date="2019-04" db="EMBL/GenBank/DDBJ databases">
        <title>Friends and foes A comparative genomics study of 23 Aspergillus species from section Flavi.</title>
        <authorList>
            <consortium name="DOE Joint Genome Institute"/>
            <person name="Kjaerbolling I."/>
            <person name="Vesth T."/>
            <person name="Frisvad J.C."/>
            <person name="Nybo J.L."/>
            <person name="Theobald S."/>
            <person name="Kildgaard S."/>
            <person name="Isbrandt T."/>
            <person name="Kuo A."/>
            <person name="Sato A."/>
            <person name="Lyhne E.K."/>
            <person name="Kogle M.E."/>
            <person name="Wiebenga A."/>
            <person name="Kun R.S."/>
            <person name="Lubbers R.J."/>
            <person name="Makela M.R."/>
            <person name="Barry K."/>
            <person name="Chovatia M."/>
            <person name="Clum A."/>
            <person name="Daum C."/>
            <person name="Haridas S."/>
            <person name="He G."/>
            <person name="LaButti K."/>
            <person name="Lipzen A."/>
            <person name="Mondo S."/>
            <person name="Riley R."/>
            <person name="Salamov A."/>
            <person name="Simmons B.A."/>
            <person name="Magnuson J.K."/>
            <person name="Henrissat B."/>
            <person name="Mortensen U.H."/>
            <person name="Larsen T.O."/>
            <person name="Devries R.P."/>
            <person name="Grigoriev I.V."/>
            <person name="Machida M."/>
            <person name="Baker S.E."/>
            <person name="Andersen M.R."/>
        </authorList>
    </citation>
    <scope>NUCLEOTIDE SEQUENCE [LARGE SCALE GENOMIC DNA]</scope>
    <source>
        <strain evidence="5 6">CBS 151.66</strain>
    </source>
</reference>
<dbReference type="PROSITE" id="PS00623">
    <property type="entry name" value="GMC_OXRED_1"/>
    <property type="match status" value="1"/>
</dbReference>
<dbReference type="InterPro" id="IPR036188">
    <property type="entry name" value="FAD/NAD-bd_sf"/>
</dbReference>
<keyword evidence="3" id="KW-0285">Flavoprotein</keyword>
<dbReference type="OrthoDB" id="269227at2759"/>
<accession>A0A5N5X9S3</accession>
<evidence type="ECO:0000256" key="2">
    <source>
        <dbReference type="PIRSR" id="PIRSR000137-2"/>
    </source>
</evidence>
<dbReference type="AlphaFoldDB" id="A0A5N5X9S3"/>
<comment type="cofactor">
    <cofactor evidence="2">
        <name>FAD</name>
        <dbReference type="ChEBI" id="CHEBI:57692"/>
    </cofactor>
</comment>
<keyword evidence="6" id="KW-1185">Reference proteome</keyword>
<dbReference type="Gene3D" id="3.30.560.10">
    <property type="entry name" value="Glucose Oxidase, domain 3"/>
    <property type="match status" value="1"/>
</dbReference>
<dbReference type="EMBL" id="ML732185">
    <property type="protein sequence ID" value="KAB8076082.1"/>
    <property type="molecule type" value="Genomic_DNA"/>
</dbReference>
<dbReference type="InterPro" id="IPR012132">
    <property type="entry name" value="GMC_OxRdtase"/>
</dbReference>
<comment type="similarity">
    <text evidence="1 3">Belongs to the GMC oxidoreductase family.</text>
</comment>
<evidence type="ECO:0000313" key="5">
    <source>
        <dbReference type="EMBL" id="KAB8076082.1"/>
    </source>
</evidence>